<evidence type="ECO:0000259" key="2">
    <source>
        <dbReference type="Pfam" id="PF23055"/>
    </source>
</evidence>
<dbReference type="RefSeq" id="XP_014663438.1">
    <property type="nucleotide sequence ID" value="XM_014807952.1"/>
</dbReference>
<organism evidence="3 4">
    <name type="scientific">Priapulus caudatus</name>
    <name type="common">Priapulid worm</name>
    <dbReference type="NCBI Taxonomy" id="37621"/>
    <lineage>
        <taxon>Eukaryota</taxon>
        <taxon>Metazoa</taxon>
        <taxon>Ecdysozoa</taxon>
        <taxon>Scalidophora</taxon>
        <taxon>Priapulida</taxon>
        <taxon>Priapulimorpha</taxon>
        <taxon>Priapulimorphida</taxon>
        <taxon>Priapulidae</taxon>
        <taxon>Priapulus</taxon>
    </lineage>
</organism>
<keyword evidence="3" id="KW-1185">Reference proteome</keyword>
<feature type="region of interest" description="Disordered" evidence="1">
    <location>
        <begin position="229"/>
        <end position="252"/>
    </location>
</feature>
<proteinExistence type="predicted"/>
<feature type="domain" description="DUF7041" evidence="2">
    <location>
        <begin position="32"/>
        <end position="114"/>
    </location>
</feature>
<dbReference type="GeneID" id="106806098"/>
<dbReference type="PANTHER" id="PTHR33327:SF3">
    <property type="entry name" value="RNA-DIRECTED DNA POLYMERASE"/>
    <property type="match status" value="1"/>
</dbReference>
<sequence length="287" mass="31670">MSDPKPDDPVVEAPKAEAGCMTHHVGFVSVKLPPYWPADPMVWFGQAEAQFATRGITVEETRFFHIVSALQPEIAVEVRDLIITPPASKPYTTLKAELIKRTSASEQRRVQLLLSEEELGDKKPSQLLRRMRQLLGDRHLEEGIFKELFLQRLPPNVRVVLAASVDAVALDALATLADRIMDVHIPQIAAAAPVPQAAPVVGVSTGNLSLEEKVNSLVAAVSQLQARLEPRSRPAYRGRNSGRNPSQSRERKPVGDLCWYHQRFGAQAHKCIPPCKSDRAENAHPGQ</sequence>
<accession>A0ABM1DU17</accession>
<evidence type="ECO:0000256" key="1">
    <source>
        <dbReference type="SAM" id="MobiDB-lite"/>
    </source>
</evidence>
<evidence type="ECO:0000313" key="3">
    <source>
        <dbReference type="Proteomes" id="UP000695022"/>
    </source>
</evidence>
<evidence type="ECO:0000313" key="4">
    <source>
        <dbReference type="RefSeq" id="XP_014663438.1"/>
    </source>
</evidence>
<gene>
    <name evidence="4" type="primary">LOC106806098</name>
</gene>
<name>A0ABM1DU17_PRICU</name>
<protein>
    <submittedName>
        <fullName evidence="4">Uncharacterized protein LOC106806098</fullName>
    </submittedName>
</protein>
<dbReference type="Pfam" id="PF23055">
    <property type="entry name" value="DUF7041"/>
    <property type="match status" value="1"/>
</dbReference>
<dbReference type="Proteomes" id="UP000695022">
    <property type="component" value="Unplaced"/>
</dbReference>
<dbReference type="InterPro" id="IPR055469">
    <property type="entry name" value="DUF7041"/>
</dbReference>
<reference evidence="4" key="1">
    <citation type="submission" date="2025-08" db="UniProtKB">
        <authorList>
            <consortium name="RefSeq"/>
        </authorList>
    </citation>
    <scope>IDENTIFICATION</scope>
</reference>
<dbReference type="PANTHER" id="PTHR33327">
    <property type="entry name" value="ENDONUCLEASE"/>
    <property type="match status" value="1"/>
</dbReference>